<dbReference type="AlphaFoldDB" id="A0P7L3"/>
<keyword evidence="6 7" id="KW-0472">Membrane</keyword>
<feature type="transmembrane region" description="Helical" evidence="7">
    <location>
        <begin position="96"/>
        <end position="119"/>
    </location>
</feature>
<feature type="domain" description="ABC transmembrane type-1" evidence="8">
    <location>
        <begin position="61"/>
        <end position="250"/>
    </location>
</feature>
<dbReference type="SUPFAM" id="SSF161098">
    <property type="entry name" value="MetI-like"/>
    <property type="match status" value="1"/>
</dbReference>
<dbReference type="PANTHER" id="PTHR43386:SF1">
    <property type="entry name" value="D,D-DIPEPTIDE TRANSPORT SYSTEM PERMEASE PROTEIN DDPC-RELATED"/>
    <property type="match status" value="1"/>
</dbReference>
<dbReference type="PROSITE" id="PS50928">
    <property type="entry name" value="ABC_TM1"/>
    <property type="match status" value="1"/>
</dbReference>
<dbReference type="GO" id="GO:0055085">
    <property type="term" value="P:transmembrane transport"/>
    <property type="evidence" value="ECO:0007669"/>
    <property type="project" value="InterPro"/>
</dbReference>
<evidence type="ECO:0000313" key="10">
    <source>
        <dbReference type="Proteomes" id="UP000054262"/>
    </source>
</evidence>
<dbReference type="Proteomes" id="UP000054262">
    <property type="component" value="Unassembled WGS sequence"/>
</dbReference>
<keyword evidence="4 7" id="KW-0812">Transmembrane</keyword>
<gene>
    <name evidence="9" type="ORF">MB2181_05580</name>
</gene>
<dbReference type="InterPro" id="IPR050366">
    <property type="entry name" value="BP-dependent_transpt_permease"/>
</dbReference>
<dbReference type="PANTHER" id="PTHR43386">
    <property type="entry name" value="OLIGOPEPTIDE TRANSPORT SYSTEM PERMEASE PROTEIN APPC"/>
    <property type="match status" value="1"/>
</dbReference>
<feature type="transmembrane region" description="Helical" evidence="7">
    <location>
        <begin position="224"/>
        <end position="246"/>
    </location>
</feature>
<feature type="transmembrane region" description="Helical" evidence="7">
    <location>
        <begin position="67"/>
        <end position="89"/>
    </location>
</feature>
<organism evidence="9 10">
    <name type="scientific">Methylophilales bacterium HTCC2181</name>
    <dbReference type="NCBI Taxonomy" id="383631"/>
    <lineage>
        <taxon>Bacteria</taxon>
        <taxon>Pseudomonadati</taxon>
        <taxon>Pseudomonadota</taxon>
        <taxon>Betaproteobacteria</taxon>
        <taxon>Nitrosomonadales</taxon>
        <taxon>OM43 clade</taxon>
    </lineage>
</organism>
<evidence type="ECO:0000256" key="2">
    <source>
        <dbReference type="ARBA" id="ARBA00022448"/>
    </source>
</evidence>
<evidence type="ECO:0000256" key="3">
    <source>
        <dbReference type="ARBA" id="ARBA00022475"/>
    </source>
</evidence>
<dbReference type="EMBL" id="AAUX01000001">
    <property type="protein sequence ID" value="EAV47523.1"/>
    <property type="molecule type" value="Genomic_DNA"/>
</dbReference>
<evidence type="ECO:0000256" key="1">
    <source>
        <dbReference type="ARBA" id="ARBA00004651"/>
    </source>
</evidence>
<comment type="subcellular location">
    <subcellularLocation>
        <location evidence="1 7">Cell membrane</location>
        <topology evidence="1 7">Multi-pass membrane protein</topology>
    </subcellularLocation>
</comment>
<evidence type="ECO:0000256" key="7">
    <source>
        <dbReference type="RuleBase" id="RU363032"/>
    </source>
</evidence>
<keyword evidence="3" id="KW-1003">Cell membrane</keyword>
<evidence type="ECO:0000259" key="8">
    <source>
        <dbReference type="PROSITE" id="PS50928"/>
    </source>
</evidence>
<sequence length="266" mass="29217">MHKASITIALFWIIGTALMFIMNWDANDMQFNAILASPNIEAIFGRDDYGRSIIYRLFAGFKNSIEIILVVSLISCTTGVVIGTVSGYVGGKFDAIVSFIINLFMSFPGILLAIAFAAMLNPGKLNLILALSIGGWVSYARLSRGQALMVRNFEYVKASKSMGASHWWIVARHLIPSLSTPLLVEATYAVAGLIIAEASLSFLGLGLQAPEASWGAMMRDSVRYLLVSPHYAIFVGMSIMSIVYCINHTGDYLHKYFNIKESLTKH</sequence>
<accession>A0P7L3</accession>
<keyword evidence="2 7" id="KW-0813">Transport</keyword>
<feature type="transmembrane region" description="Helical" evidence="7">
    <location>
        <begin position="182"/>
        <end position="204"/>
    </location>
</feature>
<evidence type="ECO:0000256" key="4">
    <source>
        <dbReference type="ARBA" id="ARBA00022692"/>
    </source>
</evidence>
<dbReference type="InterPro" id="IPR000515">
    <property type="entry name" value="MetI-like"/>
</dbReference>
<feature type="transmembrane region" description="Helical" evidence="7">
    <location>
        <begin position="7"/>
        <end position="24"/>
    </location>
</feature>
<reference evidence="9 10" key="1">
    <citation type="submission" date="2006-11" db="EMBL/GenBank/DDBJ databases">
        <authorList>
            <person name="Giovannoni S."/>
            <person name="Vergin K."/>
            <person name="Ferriera S."/>
            <person name="Johnson J."/>
            <person name="Kravitz S."/>
            <person name="Beeson K."/>
            <person name="Sutton G."/>
            <person name="Rogers Y.-H."/>
            <person name="Friedman R."/>
            <person name="Frazier M."/>
            <person name="Venter J.C."/>
        </authorList>
    </citation>
    <scope>NUCLEOTIDE SEQUENCE [LARGE SCALE GENOMIC DNA]</scope>
    <source>
        <strain evidence="9 10">HTCC2181</strain>
    </source>
</reference>
<dbReference type="Pfam" id="PF00528">
    <property type="entry name" value="BPD_transp_1"/>
    <property type="match status" value="1"/>
</dbReference>
<evidence type="ECO:0000313" key="9">
    <source>
        <dbReference type="EMBL" id="EAV47523.1"/>
    </source>
</evidence>
<keyword evidence="5 7" id="KW-1133">Transmembrane helix</keyword>
<comment type="caution">
    <text evidence="9">The sequence shown here is derived from an EMBL/GenBank/DDBJ whole genome shotgun (WGS) entry which is preliminary data.</text>
</comment>
<dbReference type="GO" id="GO:0005886">
    <property type="term" value="C:plasma membrane"/>
    <property type="evidence" value="ECO:0007669"/>
    <property type="project" value="UniProtKB-SubCell"/>
</dbReference>
<dbReference type="OrthoDB" id="9783218at2"/>
<dbReference type="Gene3D" id="1.10.3720.10">
    <property type="entry name" value="MetI-like"/>
    <property type="match status" value="1"/>
</dbReference>
<name>A0P7L3_9PROT</name>
<evidence type="ECO:0000256" key="6">
    <source>
        <dbReference type="ARBA" id="ARBA00023136"/>
    </source>
</evidence>
<keyword evidence="10" id="KW-1185">Reference proteome</keyword>
<evidence type="ECO:0000256" key="5">
    <source>
        <dbReference type="ARBA" id="ARBA00022989"/>
    </source>
</evidence>
<dbReference type="CDD" id="cd06261">
    <property type="entry name" value="TM_PBP2"/>
    <property type="match status" value="1"/>
</dbReference>
<proteinExistence type="inferred from homology"/>
<comment type="similarity">
    <text evidence="7">Belongs to the binding-protein-dependent transport system permease family.</text>
</comment>
<dbReference type="InterPro" id="IPR035906">
    <property type="entry name" value="MetI-like_sf"/>
</dbReference>
<protein>
    <submittedName>
        <fullName evidence="9">ABC transporter, inner membrane subunit</fullName>
    </submittedName>
</protein>